<organism evidence="2 3">
    <name type="scientific">Serratia fonticola</name>
    <dbReference type="NCBI Taxonomy" id="47917"/>
    <lineage>
        <taxon>Bacteria</taxon>
        <taxon>Pseudomonadati</taxon>
        <taxon>Pseudomonadota</taxon>
        <taxon>Gammaproteobacteria</taxon>
        <taxon>Enterobacterales</taxon>
        <taxon>Yersiniaceae</taxon>
        <taxon>Serratia</taxon>
    </lineage>
</organism>
<evidence type="ECO:0008006" key="4">
    <source>
        <dbReference type="Google" id="ProtNLM"/>
    </source>
</evidence>
<dbReference type="RefSeq" id="WP_179252059.1">
    <property type="nucleotide sequence ID" value="NZ_JACBIV010000004.1"/>
</dbReference>
<evidence type="ECO:0000313" key="2">
    <source>
        <dbReference type="EMBL" id="MBC3211365.1"/>
    </source>
</evidence>
<protein>
    <recommendedName>
        <fullName evidence="4">tRNA_anti-like</fullName>
    </recommendedName>
</protein>
<proteinExistence type="predicted"/>
<comment type="caution">
    <text evidence="2">The sequence shown here is derived from an EMBL/GenBank/DDBJ whole genome shotgun (WGS) entry which is preliminary data.</text>
</comment>
<dbReference type="EMBL" id="JACNYO010000003">
    <property type="protein sequence ID" value="MBC3211365.1"/>
    <property type="molecule type" value="Genomic_DNA"/>
</dbReference>
<dbReference type="AlphaFoldDB" id="A0AAW3WLR0"/>
<gene>
    <name evidence="2" type="ORF">H8J20_04360</name>
</gene>
<feature type="chain" id="PRO_5043666186" description="tRNA_anti-like" evidence="1">
    <location>
        <begin position="18"/>
        <end position="265"/>
    </location>
</feature>
<evidence type="ECO:0000256" key="1">
    <source>
        <dbReference type="SAM" id="SignalP"/>
    </source>
</evidence>
<feature type="signal peptide" evidence="1">
    <location>
        <begin position="1"/>
        <end position="17"/>
    </location>
</feature>
<name>A0AAW3WLR0_SERFO</name>
<reference evidence="2" key="1">
    <citation type="submission" date="2020-08" db="EMBL/GenBank/DDBJ databases">
        <title>Food and environmental bacterial isolates.</title>
        <authorList>
            <person name="Richter L."/>
            <person name="Du Plessis E.M."/>
            <person name="Duvenage S."/>
            <person name="Allam M."/>
            <person name="Korsten L."/>
        </authorList>
    </citation>
    <scope>NUCLEOTIDE SEQUENCE</scope>
    <source>
        <strain evidence="2">UPMP2127</strain>
    </source>
</reference>
<dbReference type="InterPro" id="IPR024422">
    <property type="entry name" value="Protein_unknown_function_OB"/>
</dbReference>
<dbReference type="Pfam" id="PF12869">
    <property type="entry name" value="tRNA_anti-like"/>
    <property type="match status" value="1"/>
</dbReference>
<keyword evidence="1" id="KW-0732">Signal</keyword>
<evidence type="ECO:0000313" key="3">
    <source>
        <dbReference type="Proteomes" id="UP000659084"/>
    </source>
</evidence>
<dbReference type="Proteomes" id="UP000659084">
    <property type="component" value="Unassembled WGS sequence"/>
</dbReference>
<sequence>MKKFIVILSLSCGGAFAQDASVIKPINQDSLNVFTKAMLDEDASGYLKGYDTLIGESIPDITAGKLISDYQGNELSADKKYKGKPVRIKTIASAIKSDVGGRGFIVANGKNAYSNAYLYVNEKDDRILSLNKGSKIDFICYGDGMTLNTPMLKSCAFTSDFAKEVVGRVEGNIAKASDVNYKPQSQIEVRLVLTYKLYEPVIGDSCLKSGSECIKSFKSASNVAKNGKGSPDDDKINLLKKEAEKYQELPTLPIDKKTALLKLFE</sequence>
<accession>A0AAW3WLR0</accession>